<sequence>MTAASSCLLWQRLTGIRHTETKMNPTHNQGGENASFQSKDLFTNCLQAKRDLEMAIGSIIKAEQEIKANSKEVKFQIHSCISRHLECLRSREVYLLEQIDLVEQLKEEALQQQIQQLYWLLGQFNCLVHQLEHPQSSLPAEQIKTCLERLKDLTLKPEESPTLNFEADVPSLRQAITNFGTIKTLVSDSEYKSPCTMAADLDYCFVPLLTKKSFPSGKECPLADWLRSPPTRMPVLNLQDCLLKQSGQVAMDSDPSKLPAWGHQQGLENWLLPNQQKSHPAENIAAQQTQTTTPSCNLGPKDPGYYRMQAWGHRQELEHWLLPSKQNVDAVEKITVKQRPSSSNEKAVDLGYYRLQAWGHRQGLEHWLLAEKQKSSCPKNTPPRQHSESSDSSSTFELIEEFDMEVSDQESEEVSPTSGSLIVTDVKSTRSHGNITEDKWKSVTQPFREKFTTNEWLLKPSKSESCGSCCGVQTKAVEIENLGKLKCLSEHHSTKKPSPAPPNSARHLQPLLPIRVADVCKANEQCSSFSECVCGRSCEKEAVNEWLLKQAGRDKNGVQIEQPNKCSTEQQKTELDQWLHPQSKVTKESEFSLNPVKSPEAVKSKAPVNTVPKDTEKGDEHEIENKFLLRKKAHDLNGIPEVSSLLSNLNLAVNREKLPIKEQSISFGNLFAHFKEPFDPEKWLYKGPRRIEQGPQGVYIPKISGVC</sequence>
<dbReference type="EMBL" id="BEZZ01000420">
    <property type="protein sequence ID" value="GCC32213.1"/>
    <property type="molecule type" value="Genomic_DNA"/>
</dbReference>
<dbReference type="STRING" id="137246.A0A401SPB8"/>
<feature type="domain" description="Nuclear receptor coactivator 4 N-terminal" evidence="2">
    <location>
        <begin position="63"/>
        <end position="169"/>
    </location>
</feature>
<evidence type="ECO:0000259" key="2">
    <source>
        <dbReference type="Pfam" id="PF12489"/>
    </source>
</evidence>
<accession>A0A401SPB8</accession>
<gene>
    <name evidence="3" type="ORF">chiPu_0010674</name>
</gene>
<dbReference type="OMA" id="FPPDCYG"/>
<dbReference type="AlphaFoldDB" id="A0A401SPB8"/>
<feature type="region of interest" description="Disordered" evidence="1">
    <location>
        <begin position="593"/>
        <end position="619"/>
    </location>
</feature>
<proteinExistence type="predicted"/>
<dbReference type="GO" id="GO:0006879">
    <property type="term" value="P:intracellular iron ion homeostasis"/>
    <property type="evidence" value="ECO:0007669"/>
    <property type="project" value="InterPro"/>
</dbReference>
<dbReference type="InterPro" id="IPR039947">
    <property type="entry name" value="NCoA-4"/>
</dbReference>
<organism evidence="3 4">
    <name type="scientific">Chiloscyllium punctatum</name>
    <name type="common">Brownbanded bambooshark</name>
    <name type="synonym">Hemiscyllium punctatum</name>
    <dbReference type="NCBI Taxonomy" id="137246"/>
    <lineage>
        <taxon>Eukaryota</taxon>
        <taxon>Metazoa</taxon>
        <taxon>Chordata</taxon>
        <taxon>Craniata</taxon>
        <taxon>Vertebrata</taxon>
        <taxon>Chondrichthyes</taxon>
        <taxon>Elasmobranchii</taxon>
        <taxon>Galeomorphii</taxon>
        <taxon>Galeoidea</taxon>
        <taxon>Orectolobiformes</taxon>
        <taxon>Hemiscylliidae</taxon>
        <taxon>Chiloscyllium</taxon>
    </lineage>
</organism>
<dbReference type="GO" id="GO:0009725">
    <property type="term" value="P:response to hormone"/>
    <property type="evidence" value="ECO:0007669"/>
    <property type="project" value="TreeGrafter"/>
</dbReference>
<evidence type="ECO:0000313" key="3">
    <source>
        <dbReference type="EMBL" id="GCC32213.1"/>
    </source>
</evidence>
<evidence type="ECO:0000256" key="1">
    <source>
        <dbReference type="SAM" id="MobiDB-lite"/>
    </source>
</evidence>
<feature type="region of interest" description="Disordered" evidence="1">
    <location>
        <begin position="374"/>
        <end position="394"/>
    </location>
</feature>
<dbReference type="PANTHER" id="PTHR17085:SF3">
    <property type="entry name" value="NUCLEAR RECEPTOR COACTIVATOR 4"/>
    <property type="match status" value="1"/>
</dbReference>
<name>A0A401SPB8_CHIPU</name>
<comment type="caution">
    <text evidence="3">The sequence shown here is derived from an EMBL/GenBank/DDBJ whole genome shotgun (WGS) entry which is preliminary data.</text>
</comment>
<dbReference type="OrthoDB" id="6334544at2759"/>
<protein>
    <recommendedName>
        <fullName evidence="2">Nuclear receptor coactivator 4 N-terminal domain-containing protein</fullName>
    </recommendedName>
</protein>
<feature type="domain" description="Nuclear receptor coactivator 4 N-terminal" evidence="2">
    <location>
        <begin position="355"/>
        <end position="415"/>
    </location>
</feature>
<dbReference type="Pfam" id="PF12489">
    <property type="entry name" value="ARA70"/>
    <property type="match status" value="2"/>
</dbReference>
<dbReference type="GO" id="GO:0003713">
    <property type="term" value="F:transcription coactivator activity"/>
    <property type="evidence" value="ECO:0007669"/>
    <property type="project" value="InterPro"/>
</dbReference>
<evidence type="ECO:0000313" key="4">
    <source>
        <dbReference type="Proteomes" id="UP000287033"/>
    </source>
</evidence>
<dbReference type="Proteomes" id="UP000287033">
    <property type="component" value="Unassembled WGS sequence"/>
</dbReference>
<keyword evidence="4" id="KW-1185">Reference proteome</keyword>
<feature type="compositionally biased region" description="Polar residues" evidence="1">
    <location>
        <begin position="375"/>
        <end position="384"/>
    </location>
</feature>
<dbReference type="PANTHER" id="PTHR17085">
    <property type="entry name" value="NUCLEAR RECEPTOR COACTIVATOR 4"/>
    <property type="match status" value="1"/>
</dbReference>
<dbReference type="InterPro" id="IPR022174">
    <property type="entry name" value="NCOA4_N"/>
</dbReference>
<reference evidence="3 4" key="1">
    <citation type="journal article" date="2018" name="Nat. Ecol. Evol.">
        <title>Shark genomes provide insights into elasmobranch evolution and the origin of vertebrates.</title>
        <authorList>
            <person name="Hara Y"/>
            <person name="Yamaguchi K"/>
            <person name="Onimaru K"/>
            <person name="Kadota M"/>
            <person name="Koyanagi M"/>
            <person name="Keeley SD"/>
            <person name="Tatsumi K"/>
            <person name="Tanaka K"/>
            <person name="Motone F"/>
            <person name="Kageyama Y"/>
            <person name="Nozu R"/>
            <person name="Adachi N"/>
            <person name="Nishimura O"/>
            <person name="Nakagawa R"/>
            <person name="Tanegashima C"/>
            <person name="Kiyatake I"/>
            <person name="Matsumoto R"/>
            <person name="Murakumo K"/>
            <person name="Nishida K"/>
            <person name="Terakita A"/>
            <person name="Kuratani S"/>
            <person name="Sato K"/>
            <person name="Hyodo S Kuraku.S."/>
        </authorList>
    </citation>
    <scope>NUCLEOTIDE SEQUENCE [LARGE SCALE GENOMIC DNA]</scope>
</reference>